<evidence type="ECO:0000256" key="11">
    <source>
        <dbReference type="HAMAP-Rule" id="MF_00059"/>
    </source>
</evidence>
<dbReference type="GO" id="GO:0000428">
    <property type="term" value="C:DNA-directed RNA polymerase complex"/>
    <property type="evidence" value="ECO:0007669"/>
    <property type="project" value="UniProtKB-KW"/>
</dbReference>
<dbReference type="GO" id="GO:0005737">
    <property type="term" value="C:cytoplasm"/>
    <property type="evidence" value="ECO:0007669"/>
    <property type="project" value="UniProtKB-ARBA"/>
</dbReference>
<keyword evidence="7 11" id="KW-0804">Transcription</keyword>
<gene>
    <name evidence="11" type="primary">rpoA</name>
    <name evidence="14" type="ORF">A3D67_02760</name>
</gene>
<dbReference type="Gene3D" id="3.30.1360.10">
    <property type="entry name" value="RNA polymerase, RBP11-like subunit"/>
    <property type="match status" value="1"/>
</dbReference>
<comment type="similarity">
    <text evidence="1 11">Belongs to the RNA polymerase alpha chain family.</text>
</comment>
<protein>
    <recommendedName>
        <fullName evidence="3 11">DNA-directed RNA polymerase subunit alpha</fullName>
        <shortName evidence="11">RNAP subunit alpha</shortName>
        <ecNumber evidence="2 11">2.7.7.6</ecNumber>
    </recommendedName>
    <alternativeName>
        <fullName evidence="9 11">RNA polymerase subunit alpha</fullName>
    </alternativeName>
    <alternativeName>
        <fullName evidence="8 11">Transcriptase subunit alpha</fullName>
    </alternativeName>
</protein>
<dbReference type="SUPFAM" id="SSF56553">
    <property type="entry name" value="Insert subdomain of RNA polymerase alpha subunit"/>
    <property type="match status" value="1"/>
</dbReference>
<keyword evidence="5 11" id="KW-0808">Transferase</keyword>
<evidence type="ECO:0000259" key="13">
    <source>
        <dbReference type="SMART" id="SM00662"/>
    </source>
</evidence>
<comment type="subunit">
    <text evidence="11">Homodimer. The RNAP catalytic core consists of 2 alpha, 1 beta, 1 beta' and 1 omega subunit. When a sigma factor is associated with the core the holoenzyme is formed, which can initiate transcription.</text>
</comment>
<comment type="caution">
    <text evidence="14">The sequence shown here is derived from an EMBL/GenBank/DDBJ whole genome shotgun (WGS) entry which is preliminary data.</text>
</comment>
<dbReference type="CDD" id="cd06928">
    <property type="entry name" value="RNAP_alpha_NTD"/>
    <property type="match status" value="1"/>
</dbReference>
<proteinExistence type="inferred from homology"/>
<evidence type="ECO:0000256" key="12">
    <source>
        <dbReference type="SAM" id="MobiDB-lite"/>
    </source>
</evidence>
<dbReference type="SMART" id="SM00662">
    <property type="entry name" value="RPOLD"/>
    <property type="match status" value="1"/>
</dbReference>
<comment type="domain">
    <text evidence="11">The N-terminal domain is essential for RNAP assembly and basal transcription, whereas the C-terminal domain is involved in interaction with transcriptional regulators and with upstream promoter elements.</text>
</comment>
<comment type="function">
    <text evidence="11">DNA-dependent RNA polymerase catalyzes the transcription of DNA into RNA using the four ribonucleoside triphosphates as substrates.</text>
</comment>
<dbReference type="InterPro" id="IPR036603">
    <property type="entry name" value="RBP11-like"/>
</dbReference>
<reference evidence="14 15" key="1">
    <citation type="journal article" date="2016" name="Nat. Commun.">
        <title>Thousands of microbial genomes shed light on interconnected biogeochemical processes in an aquifer system.</title>
        <authorList>
            <person name="Anantharaman K."/>
            <person name="Brown C.T."/>
            <person name="Hug L.A."/>
            <person name="Sharon I."/>
            <person name="Castelle C.J."/>
            <person name="Probst A.J."/>
            <person name="Thomas B.C."/>
            <person name="Singh A."/>
            <person name="Wilkins M.J."/>
            <person name="Karaoz U."/>
            <person name="Brodie E.L."/>
            <person name="Williams K.H."/>
            <person name="Hubbard S.S."/>
            <person name="Banfield J.F."/>
        </authorList>
    </citation>
    <scope>NUCLEOTIDE SEQUENCE [LARGE SCALE GENOMIC DNA]</scope>
</reference>
<dbReference type="GO" id="GO:0046983">
    <property type="term" value="F:protein dimerization activity"/>
    <property type="evidence" value="ECO:0007669"/>
    <property type="project" value="InterPro"/>
</dbReference>
<feature type="region of interest" description="Disordered" evidence="12">
    <location>
        <begin position="243"/>
        <end position="270"/>
    </location>
</feature>
<dbReference type="InterPro" id="IPR011262">
    <property type="entry name" value="DNA-dir_RNA_pol_insert"/>
</dbReference>
<organism evidence="14 15">
    <name type="scientific">Candidatus Lloydbacteria bacterium RIFCSPHIGHO2_02_FULL_51_22</name>
    <dbReference type="NCBI Taxonomy" id="1798663"/>
    <lineage>
        <taxon>Bacteria</taxon>
        <taxon>Candidatus Lloydiibacteriota</taxon>
    </lineage>
</organism>
<keyword evidence="4 11" id="KW-0240">DNA-directed RNA polymerase</keyword>
<evidence type="ECO:0000256" key="3">
    <source>
        <dbReference type="ARBA" id="ARBA00015972"/>
    </source>
</evidence>
<dbReference type="HAMAP" id="MF_00059">
    <property type="entry name" value="RNApol_bact_RpoA"/>
    <property type="match status" value="1"/>
</dbReference>
<accession>A0A1G2DJ17</accession>
<evidence type="ECO:0000256" key="1">
    <source>
        <dbReference type="ARBA" id="ARBA00007123"/>
    </source>
</evidence>
<evidence type="ECO:0000256" key="4">
    <source>
        <dbReference type="ARBA" id="ARBA00022478"/>
    </source>
</evidence>
<dbReference type="InterPro" id="IPR011260">
    <property type="entry name" value="RNAP_asu_C"/>
</dbReference>
<evidence type="ECO:0000256" key="9">
    <source>
        <dbReference type="ARBA" id="ARBA00033070"/>
    </source>
</evidence>
<evidence type="ECO:0000256" key="5">
    <source>
        <dbReference type="ARBA" id="ARBA00022679"/>
    </source>
</evidence>
<dbReference type="Pfam" id="PF01000">
    <property type="entry name" value="RNA_pol_A_bac"/>
    <property type="match status" value="1"/>
</dbReference>
<feature type="region of interest" description="Alpha C-terminal domain (alpha-CTD)" evidence="11">
    <location>
        <begin position="267"/>
        <end position="335"/>
    </location>
</feature>
<keyword evidence="6 11" id="KW-0548">Nucleotidyltransferase</keyword>
<dbReference type="NCBIfam" id="NF003519">
    <property type="entry name" value="PRK05182.2-5"/>
    <property type="match status" value="1"/>
</dbReference>
<dbReference type="SUPFAM" id="SSF55257">
    <property type="entry name" value="RBP11-like subunits of RNA polymerase"/>
    <property type="match status" value="1"/>
</dbReference>
<evidence type="ECO:0000256" key="2">
    <source>
        <dbReference type="ARBA" id="ARBA00012418"/>
    </source>
</evidence>
<sequence length="335" mass="36594">MILPSKPKIVREEGFSGAYEIDSLYPGYGHTLGNSLRRIILSSLPGAAVTSVKIDGVSHEFSTISGVKEDVIAILLNVRKLNFKLLDNGPYECVLSAKGVTGIKAKSIKLPSQVELLNPDQHIAELTEKNASLVMTLTIGKGLGYVAKEVLHKDKVDVGTITLDAVFTPIRRVNYEVENMRVGDRTDYNKLRINIETNGTISPREALEAAIHTMIQQLKAIVGFQEDRLPEEAKGMGEKMASHAAPDASEAGVMDEEDTADMQEGKEDDREALKIRIDSIDLSSRLSNALEKGNIRTLGGLARKSEEDLLKIEGLGEKGVLEVKEKLAEYGITLK</sequence>
<dbReference type="InterPro" id="IPR011773">
    <property type="entry name" value="DNA-dir_RpoA"/>
</dbReference>
<dbReference type="GO" id="GO:0003677">
    <property type="term" value="F:DNA binding"/>
    <property type="evidence" value="ECO:0007669"/>
    <property type="project" value="UniProtKB-UniRule"/>
</dbReference>
<dbReference type="Gene3D" id="1.10.150.20">
    <property type="entry name" value="5' to 3' exonuclease, C-terminal subdomain"/>
    <property type="match status" value="1"/>
</dbReference>
<feature type="domain" description="DNA-directed RNA polymerase RpoA/D/Rpb3-type" evidence="13">
    <location>
        <begin position="16"/>
        <end position="224"/>
    </location>
</feature>
<feature type="region of interest" description="Alpha N-terminal domain (alpha-NTD)" evidence="11">
    <location>
        <begin position="1"/>
        <end position="225"/>
    </location>
</feature>
<evidence type="ECO:0000313" key="14">
    <source>
        <dbReference type="EMBL" id="OGZ12798.1"/>
    </source>
</evidence>
<dbReference type="SUPFAM" id="SSF47789">
    <property type="entry name" value="C-terminal domain of RNA polymerase alpha subunit"/>
    <property type="match status" value="1"/>
</dbReference>
<evidence type="ECO:0000256" key="6">
    <source>
        <dbReference type="ARBA" id="ARBA00022695"/>
    </source>
</evidence>
<dbReference type="EMBL" id="MHLN01000001">
    <property type="protein sequence ID" value="OGZ12798.1"/>
    <property type="molecule type" value="Genomic_DNA"/>
</dbReference>
<dbReference type="FunFam" id="2.170.120.12:FF:000001">
    <property type="entry name" value="DNA-directed RNA polymerase subunit alpha"/>
    <property type="match status" value="1"/>
</dbReference>
<evidence type="ECO:0000256" key="7">
    <source>
        <dbReference type="ARBA" id="ARBA00023163"/>
    </source>
</evidence>
<dbReference type="GO" id="GO:0003899">
    <property type="term" value="F:DNA-directed RNA polymerase activity"/>
    <property type="evidence" value="ECO:0007669"/>
    <property type="project" value="UniProtKB-UniRule"/>
</dbReference>
<dbReference type="Pfam" id="PF03118">
    <property type="entry name" value="RNA_pol_A_CTD"/>
    <property type="match status" value="1"/>
</dbReference>
<dbReference type="EC" id="2.7.7.6" evidence="2 11"/>
<dbReference type="NCBIfam" id="TIGR02027">
    <property type="entry name" value="rpoA"/>
    <property type="match status" value="1"/>
</dbReference>
<name>A0A1G2DJ17_9BACT</name>
<dbReference type="InterPro" id="IPR036643">
    <property type="entry name" value="RNApol_insert_sf"/>
</dbReference>
<dbReference type="Pfam" id="PF01193">
    <property type="entry name" value="RNA_pol_L"/>
    <property type="match status" value="1"/>
</dbReference>
<comment type="catalytic activity">
    <reaction evidence="10 11">
        <text>RNA(n) + a ribonucleoside 5'-triphosphate = RNA(n+1) + diphosphate</text>
        <dbReference type="Rhea" id="RHEA:21248"/>
        <dbReference type="Rhea" id="RHEA-COMP:14527"/>
        <dbReference type="Rhea" id="RHEA-COMP:17342"/>
        <dbReference type="ChEBI" id="CHEBI:33019"/>
        <dbReference type="ChEBI" id="CHEBI:61557"/>
        <dbReference type="ChEBI" id="CHEBI:140395"/>
        <dbReference type="EC" id="2.7.7.6"/>
    </reaction>
</comment>
<evidence type="ECO:0000313" key="15">
    <source>
        <dbReference type="Proteomes" id="UP000178099"/>
    </source>
</evidence>
<dbReference type="Gene3D" id="2.170.120.12">
    <property type="entry name" value="DNA-directed RNA polymerase, insert domain"/>
    <property type="match status" value="1"/>
</dbReference>
<dbReference type="AlphaFoldDB" id="A0A1G2DJ17"/>
<dbReference type="GO" id="GO:0006351">
    <property type="term" value="P:DNA-templated transcription"/>
    <property type="evidence" value="ECO:0007669"/>
    <property type="project" value="UniProtKB-UniRule"/>
</dbReference>
<dbReference type="InterPro" id="IPR011263">
    <property type="entry name" value="DNA-dir_RNA_pol_RpoA/D/Rpb3"/>
</dbReference>
<evidence type="ECO:0000256" key="8">
    <source>
        <dbReference type="ARBA" id="ARBA00032524"/>
    </source>
</evidence>
<dbReference type="Proteomes" id="UP000178099">
    <property type="component" value="Unassembled WGS sequence"/>
</dbReference>
<evidence type="ECO:0000256" key="10">
    <source>
        <dbReference type="ARBA" id="ARBA00048552"/>
    </source>
</evidence>